<keyword evidence="3" id="KW-1185">Reference proteome</keyword>
<evidence type="ECO:0000313" key="2">
    <source>
        <dbReference type="EMBL" id="KAJ0389716.1"/>
    </source>
</evidence>
<name>A0AAD5Q0V3_PYTIN</name>
<comment type="caution">
    <text evidence="2">The sequence shown here is derived from an EMBL/GenBank/DDBJ whole genome shotgun (WGS) entry which is preliminary data.</text>
</comment>
<dbReference type="EMBL" id="JAKCXM010003262">
    <property type="protein sequence ID" value="KAJ0389716.1"/>
    <property type="molecule type" value="Genomic_DNA"/>
</dbReference>
<feature type="compositionally biased region" description="Polar residues" evidence="1">
    <location>
        <begin position="54"/>
        <end position="66"/>
    </location>
</feature>
<dbReference type="AlphaFoldDB" id="A0AAD5Q0V3"/>
<evidence type="ECO:0000256" key="1">
    <source>
        <dbReference type="SAM" id="MobiDB-lite"/>
    </source>
</evidence>
<reference evidence="2" key="1">
    <citation type="submission" date="2021-12" db="EMBL/GenBank/DDBJ databases">
        <title>Prjna785345.</title>
        <authorList>
            <person name="Rujirawat T."/>
            <person name="Krajaejun T."/>
        </authorList>
    </citation>
    <scope>NUCLEOTIDE SEQUENCE</scope>
    <source>
        <strain evidence="2">Pi057C3</strain>
    </source>
</reference>
<accession>A0AAD5Q0V3</accession>
<feature type="compositionally biased region" description="Pro residues" evidence="1">
    <location>
        <begin position="41"/>
        <end position="53"/>
    </location>
</feature>
<proteinExistence type="predicted"/>
<evidence type="ECO:0000313" key="3">
    <source>
        <dbReference type="Proteomes" id="UP001209570"/>
    </source>
</evidence>
<organism evidence="2 3">
    <name type="scientific">Pythium insidiosum</name>
    <name type="common">Pythiosis disease agent</name>
    <dbReference type="NCBI Taxonomy" id="114742"/>
    <lineage>
        <taxon>Eukaryota</taxon>
        <taxon>Sar</taxon>
        <taxon>Stramenopiles</taxon>
        <taxon>Oomycota</taxon>
        <taxon>Peronosporomycetes</taxon>
        <taxon>Pythiales</taxon>
        <taxon>Pythiaceae</taxon>
        <taxon>Pythium</taxon>
    </lineage>
</organism>
<sequence>MPGENGAGIPPAPQPEPIPPPTIEEGPIADPAANPDELEPEPQPAHPVDPLNPNPSFETDIYNFTPSDDDDSYGDWNLLGPSTETLDPVNADGSEDITSAEIYAYLLGIKDQAELEYAITMYKYRRTMKCVTAGLQTLAKSSVTSSEYHALVKWMYEHCATDGRTPEPTKAPLPDVPTASPVAPLDDDSSSHIDRTYMTKLEFYYMIKNHFMNERESMFGQAQAARLRAGVAAESNQKLLACIEAASEQFGHERVR</sequence>
<protein>
    <submittedName>
        <fullName evidence="2">Uncharacterized protein</fullName>
    </submittedName>
</protein>
<gene>
    <name evidence="2" type="ORF">P43SY_010578</name>
</gene>
<dbReference type="Proteomes" id="UP001209570">
    <property type="component" value="Unassembled WGS sequence"/>
</dbReference>
<feature type="compositionally biased region" description="Pro residues" evidence="1">
    <location>
        <begin position="10"/>
        <end position="22"/>
    </location>
</feature>
<feature type="region of interest" description="Disordered" evidence="1">
    <location>
        <begin position="1"/>
        <end position="75"/>
    </location>
</feature>